<dbReference type="GO" id="GO:0005694">
    <property type="term" value="C:chromosome"/>
    <property type="evidence" value="ECO:0007669"/>
    <property type="project" value="InterPro"/>
</dbReference>
<dbReference type="EMBL" id="KV449278">
    <property type="protein sequence ID" value="OAX31711.1"/>
    <property type="molecule type" value="Genomic_DNA"/>
</dbReference>
<dbReference type="Proteomes" id="UP000092154">
    <property type="component" value="Unassembled WGS sequence"/>
</dbReference>
<name>A0A1B7MGH8_9AGAM</name>
<organism evidence="2 3">
    <name type="scientific">Rhizopogon vinicolor AM-OR11-026</name>
    <dbReference type="NCBI Taxonomy" id="1314800"/>
    <lineage>
        <taxon>Eukaryota</taxon>
        <taxon>Fungi</taxon>
        <taxon>Dikarya</taxon>
        <taxon>Basidiomycota</taxon>
        <taxon>Agaricomycotina</taxon>
        <taxon>Agaricomycetes</taxon>
        <taxon>Agaricomycetidae</taxon>
        <taxon>Boletales</taxon>
        <taxon>Suillineae</taxon>
        <taxon>Rhizopogonaceae</taxon>
        <taxon>Rhizopogon</taxon>
    </lineage>
</organism>
<dbReference type="STRING" id="1314800.A0A1B7MGH8"/>
<sequence length="183" mass="20076">MSRTCEESHEAQRHSQRSGRTAGRVAQEGKLNELDQMRAKMADVREKIKTYIYQHVAEQTPGQLTKFKQTGSIDEFHGRPASLDTIADTYDIAVSTACSALNSMVDTVAHGSSSCASRTLDVRLVNERVVTPDGVSRLFDLIKPKDSHLAVVFYKGVGSTIVDKSLDQANMIGFGALSRLQCN</sequence>
<dbReference type="SUPFAM" id="SSF75553">
    <property type="entry name" value="Smc hinge domain"/>
    <property type="match status" value="1"/>
</dbReference>
<evidence type="ECO:0000313" key="3">
    <source>
        <dbReference type="Proteomes" id="UP000092154"/>
    </source>
</evidence>
<proteinExistence type="predicted"/>
<gene>
    <name evidence="2" type="ORF">K503DRAFT_805844</name>
</gene>
<evidence type="ECO:0000313" key="2">
    <source>
        <dbReference type="EMBL" id="OAX31711.1"/>
    </source>
</evidence>
<keyword evidence="3" id="KW-1185">Reference proteome</keyword>
<dbReference type="InParanoid" id="A0A1B7MGH8"/>
<accession>A0A1B7MGH8</accession>
<dbReference type="AlphaFoldDB" id="A0A1B7MGH8"/>
<feature type="compositionally biased region" description="Basic and acidic residues" evidence="1">
    <location>
        <begin position="1"/>
        <end position="13"/>
    </location>
</feature>
<evidence type="ECO:0000256" key="1">
    <source>
        <dbReference type="SAM" id="MobiDB-lite"/>
    </source>
</evidence>
<reference evidence="2 3" key="1">
    <citation type="submission" date="2016-06" db="EMBL/GenBank/DDBJ databases">
        <title>Comparative genomics of the ectomycorrhizal sister species Rhizopogon vinicolor and Rhizopogon vesiculosus (Basidiomycota: Boletales) reveals a divergence of the mating type B locus.</title>
        <authorList>
            <consortium name="DOE Joint Genome Institute"/>
            <person name="Mujic A.B."/>
            <person name="Kuo A."/>
            <person name="Tritt A."/>
            <person name="Lipzen A."/>
            <person name="Chen C."/>
            <person name="Johnson J."/>
            <person name="Sharma A."/>
            <person name="Barry K."/>
            <person name="Grigoriev I.V."/>
            <person name="Spatafora J.W."/>
        </authorList>
    </citation>
    <scope>NUCLEOTIDE SEQUENCE [LARGE SCALE GENOMIC DNA]</scope>
    <source>
        <strain evidence="2 3">AM-OR11-026</strain>
    </source>
</reference>
<protein>
    <submittedName>
        <fullName evidence="2">Uncharacterized protein</fullName>
    </submittedName>
</protein>
<dbReference type="InterPro" id="IPR036277">
    <property type="entry name" value="SMC_hinge_sf"/>
</dbReference>
<dbReference type="GO" id="GO:0051276">
    <property type="term" value="P:chromosome organization"/>
    <property type="evidence" value="ECO:0007669"/>
    <property type="project" value="InterPro"/>
</dbReference>
<dbReference type="OrthoDB" id="5575062at2759"/>
<feature type="region of interest" description="Disordered" evidence="1">
    <location>
        <begin position="1"/>
        <end position="25"/>
    </location>
</feature>
<dbReference type="GO" id="GO:0005524">
    <property type="term" value="F:ATP binding"/>
    <property type="evidence" value="ECO:0007669"/>
    <property type="project" value="InterPro"/>
</dbReference>